<dbReference type="GO" id="GO:0005576">
    <property type="term" value="C:extracellular region"/>
    <property type="evidence" value="ECO:0007669"/>
    <property type="project" value="UniProtKB-SubCell"/>
</dbReference>
<comment type="caution">
    <text evidence="13">The sequence shown here is derived from an EMBL/GenBank/DDBJ whole genome shotgun (WGS) entry which is preliminary data.</text>
</comment>
<comment type="catalytic activity">
    <reaction evidence="1 10">
        <text>Eliminative cleavage of (1-&gt;4)-alpha-D-galacturonan to give oligosaccharides with 4-deoxy-alpha-D-galact-4-enuronosyl groups at their non-reducing ends.</text>
        <dbReference type="EC" id="4.2.2.2"/>
    </reaction>
</comment>
<organism evidence="13 14">
    <name type="scientific">Streptomyces caeruleatus</name>
    <dbReference type="NCBI Taxonomy" id="661399"/>
    <lineage>
        <taxon>Bacteria</taxon>
        <taxon>Bacillati</taxon>
        <taxon>Actinomycetota</taxon>
        <taxon>Actinomycetes</taxon>
        <taxon>Kitasatosporales</taxon>
        <taxon>Streptomycetaceae</taxon>
        <taxon>Streptomyces</taxon>
    </lineage>
</organism>
<evidence type="ECO:0000256" key="2">
    <source>
        <dbReference type="ARBA" id="ARBA00001913"/>
    </source>
</evidence>
<protein>
    <recommendedName>
        <fullName evidence="5 10">Pectate lyase</fullName>
        <ecNumber evidence="5 10">4.2.2.2</ecNumber>
    </recommendedName>
</protein>
<dbReference type="GO" id="GO:0045490">
    <property type="term" value="P:pectin catabolic process"/>
    <property type="evidence" value="ECO:0007669"/>
    <property type="project" value="TreeGrafter"/>
</dbReference>
<dbReference type="InterPro" id="IPR004898">
    <property type="entry name" value="Pectate_lyase_PlyH/PlyE-like"/>
</dbReference>
<evidence type="ECO:0000256" key="7">
    <source>
        <dbReference type="ARBA" id="ARBA00022729"/>
    </source>
</evidence>
<evidence type="ECO:0000256" key="3">
    <source>
        <dbReference type="ARBA" id="ARBA00004613"/>
    </source>
</evidence>
<dbReference type="InterPro" id="IPR012334">
    <property type="entry name" value="Pectin_lyas_fold"/>
</dbReference>
<dbReference type="PANTHER" id="PTHR33407">
    <property type="entry name" value="PECTATE LYASE F-RELATED"/>
    <property type="match status" value="1"/>
</dbReference>
<comment type="function">
    <text evidence="10">Catalyzes the depolymerization of both polygalacturonate and pectins of methyl esterification degree from 22 to 89%, with an endo mode of action. In contrast to the majority of pectate lyases, displays high activity on highly methylated pectins.</text>
</comment>
<evidence type="ECO:0000256" key="1">
    <source>
        <dbReference type="ARBA" id="ARBA00000695"/>
    </source>
</evidence>
<keyword evidence="14" id="KW-1185">Reference proteome</keyword>
<evidence type="ECO:0000256" key="6">
    <source>
        <dbReference type="ARBA" id="ARBA00022525"/>
    </source>
</evidence>
<evidence type="ECO:0000256" key="10">
    <source>
        <dbReference type="RuleBase" id="RU367009"/>
    </source>
</evidence>
<evidence type="ECO:0000256" key="12">
    <source>
        <dbReference type="SAM" id="Phobius"/>
    </source>
</evidence>
<gene>
    <name evidence="13" type="ORF">AQJ67_00815</name>
</gene>
<proteinExistence type="inferred from homology"/>
<accession>A0A101U9H8</accession>
<keyword evidence="12" id="KW-0472">Membrane</keyword>
<feature type="transmembrane region" description="Helical" evidence="12">
    <location>
        <begin position="21"/>
        <end position="41"/>
    </location>
</feature>
<dbReference type="Proteomes" id="UP000053429">
    <property type="component" value="Unassembled WGS sequence"/>
</dbReference>
<feature type="region of interest" description="Disordered" evidence="11">
    <location>
        <begin position="39"/>
        <end position="113"/>
    </location>
</feature>
<keyword evidence="12" id="KW-1133">Transmembrane helix</keyword>
<evidence type="ECO:0000256" key="9">
    <source>
        <dbReference type="ARBA" id="ARBA00023239"/>
    </source>
</evidence>
<reference evidence="13 14" key="1">
    <citation type="submission" date="2015-10" db="EMBL/GenBank/DDBJ databases">
        <title>Draft genome sequence of Streptomyces caeruleatus NRRL B-24802, type strain for the species Streptomyces caeruleatus.</title>
        <authorList>
            <person name="Ruckert C."/>
            <person name="Winkler A."/>
            <person name="Kalinowski J."/>
            <person name="Kampfer P."/>
            <person name="Glaeser S."/>
        </authorList>
    </citation>
    <scope>NUCLEOTIDE SEQUENCE [LARGE SCALE GENOMIC DNA]</scope>
    <source>
        <strain evidence="13 14">NRRL B-24802</strain>
    </source>
</reference>
<dbReference type="Pfam" id="PF03211">
    <property type="entry name" value="Pectate_lyase"/>
    <property type="match status" value="1"/>
</dbReference>
<feature type="compositionally biased region" description="Low complexity" evidence="11">
    <location>
        <begin position="73"/>
        <end position="111"/>
    </location>
</feature>
<dbReference type="AlphaFoldDB" id="A0A101U9H8"/>
<comment type="subcellular location">
    <subcellularLocation>
        <location evidence="3 10">Secreted</location>
    </subcellularLocation>
</comment>
<dbReference type="STRING" id="661399.AQJ67_00815"/>
<keyword evidence="12" id="KW-0812">Transmembrane</keyword>
<evidence type="ECO:0000256" key="8">
    <source>
        <dbReference type="ARBA" id="ARBA00022837"/>
    </source>
</evidence>
<dbReference type="Gene3D" id="2.160.20.10">
    <property type="entry name" value="Single-stranded right-handed beta-helix, Pectin lyase-like"/>
    <property type="match status" value="1"/>
</dbReference>
<dbReference type="EMBL" id="LMWY01000001">
    <property type="protein sequence ID" value="KUO06533.1"/>
    <property type="molecule type" value="Genomic_DNA"/>
</dbReference>
<evidence type="ECO:0000256" key="5">
    <source>
        <dbReference type="ARBA" id="ARBA00012272"/>
    </source>
</evidence>
<feature type="region of interest" description="Disordered" evidence="11">
    <location>
        <begin position="1"/>
        <end position="20"/>
    </location>
</feature>
<keyword evidence="9 10" id="KW-0456">Lyase</keyword>
<keyword evidence="8 10" id="KW-0106">Calcium</keyword>
<dbReference type="EC" id="4.2.2.2" evidence="5 10"/>
<evidence type="ECO:0000256" key="4">
    <source>
        <dbReference type="ARBA" id="ARBA00006463"/>
    </source>
</evidence>
<dbReference type="OrthoDB" id="4298856at2"/>
<keyword evidence="6 10" id="KW-0964">Secreted</keyword>
<comment type="cofactor">
    <cofactor evidence="2 10">
        <name>Ca(2+)</name>
        <dbReference type="ChEBI" id="CHEBI:29108"/>
    </cofactor>
</comment>
<evidence type="ECO:0000313" key="14">
    <source>
        <dbReference type="Proteomes" id="UP000053429"/>
    </source>
</evidence>
<name>A0A101U9H8_9ACTN</name>
<sequence length="344" mass="35070">MSTAANPRSHRKRPDRRRTPLVAALAATLVAGTVLVGGLLARTDPGPDRAAKGDASTLRGAGSASPSPSDTVTSASPSPAKSSASPSPAKASAAPRKSATAPRKTTAPARSSTGFAAWPVPAADRAVAATIEVTGTYDGRLGRFHGSGALGSDGQDEDQGPLFELADGATLQNVVLGAPAADGVHCLGSCTLRNVWWEDVGEDAATFKGTSASAAYLVQGGGARHADDKVFQHNGAGTVTISGFQVADFGKLYRSCGNCDTQYERHVVISDVRVTGPGTAVAGINANYGDTAALSGVTITGDSGRDIDVCDRFEGNDSGAEPTRTGSGPDGTYCRYRVSDITYR</sequence>
<evidence type="ECO:0000313" key="13">
    <source>
        <dbReference type="EMBL" id="KUO06533.1"/>
    </source>
</evidence>
<comment type="similarity">
    <text evidence="4 10">Belongs to the polysaccharide lyase 3 family.</text>
</comment>
<dbReference type="PANTHER" id="PTHR33407:SF9">
    <property type="entry name" value="PECTATE LYASE F-RELATED"/>
    <property type="match status" value="1"/>
</dbReference>
<keyword evidence="7" id="KW-0732">Signal</keyword>
<dbReference type="InterPro" id="IPR011050">
    <property type="entry name" value="Pectin_lyase_fold/virulence"/>
</dbReference>
<evidence type="ECO:0000256" key="11">
    <source>
        <dbReference type="SAM" id="MobiDB-lite"/>
    </source>
</evidence>
<dbReference type="SUPFAM" id="SSF51126">
    <property type="entry name" value="Pectin lyase-like"/>
    <property type="match status" value="1"/>
</dbReference>
<dbReference type="GO" id="GO:0030570">
    <property type="term" value="F:pectate lyase activity"/>
    <property type="evidence" value="ECO:0007669"/>
    <property type="project" value="UniProtKB-UniRule"/>
</dbReference>